<evidence type="ECO:0000256" key="7">
    <source>
        <dbReference type="SAM" id="SignalP"/>
    </source>
</evidence>
<dbReference type="InterPro" id="IPR024607">
    <property type="entry name" value="Sulfatase_CS"/>
</dbReference>
<comment type="similarity">
    <text evidence="2">Belongs to the sulfatase family.</text>
</comment>
<dbReference type="PANTHER" id="PTHR45953">
    <property type="entry name" value="IDURONATE 2-SULFATASE"/>
    <property type="match status" value="1"/>
</dbReference>
<dbReference type="CDD" id="cd16030">
    <property type="entry name" value="iduronate-2-sulfatase"/>
    <property type="match status" value="1"/>
</dbReference>
<dbReference type="OrthoDB" id="9782218at2"/>
<dbReference type="InterPro" id="IPR035874">
    <property type="entry name" value="IDS"/>
</dbReference>
<feature type="signal peptide" evidence="7">
    <location>
        <begin position="1"/>
        <end position="19"/>
    </location>
</feature>
<evidence type="ECO:0000256" key="6">
    <source>
        <dbReference type="ARBA" id="ARBA00022837"/>
    </source>
</evidence>
<gene>
    <name evidence="9" type="ORF">Mal48_25400</name>
</gene>
<evidence type="ECO:0000256" key="3">
    <source>
        <dbReference type="ARBA" id="ARBA00022723"/>
    </source>
</evidence>
<evidence type="ECO:0000256" key="2">
    <source>
        <dbReference type="ARBA" id="ARBA00008779"/>
    </source>
</evidence>
<feature type="chain" id="PRO_5021888098" evidence="7">
    <location>
        <begin position="20"/>
        <end position="484"/>
    </location>
</feature>
<keyword evidence="6" id="KW-0106">Calcium</keyword>
<keyword evidence="5 9" id="KW-0378">Hydrolase</keyword>
<keyword evidence="10" id="KW-1185">Reference proteome</keyword>
<accession>A0A517QNY5</accession>
<dbReference type="GO" id="GO:0005737">
    <property type="term" value="C:cytoplasm"/>
    <property type="evidence" value="ECO:0007669"/>
    <property type="project" value="TreeGrafter"/>
</dbReference>
<dbReference type="Proteomes" id="UP000315724">
    <property type="component" value="Chromosome"/>
</dbReference>
<evidence type="ECO:0000313" key="10">
    <source>
        <dbReference type="Proteomes" id="UP000315724"/>
    </source>
</evidence>
<evidence type="ECO:0000259" key="8">
    <source>
        <dbReference type="Pfam" id="PF00884"/>
    </source>
</evidence>
<dbReference type="InterPro" id="IPR000917">
    <property type="entry name" value="Sulfatase_N"/>
</dbReference>
<dbReference type="PROSITE" id="PS00149">
    <property type="entry name" value="SULFATASE_2"/>
    <property type="match status" value="1"/>
</dbReference>
<dbReference type="SUPFAM" id="SSF53649">
    <property type="entry name" value="Alkaline phosphatase-like"/>
    <property type="match status" value="1"/>
</dbReference>
<dbReference type="GO" id="GO:0004065">
    <property type="term" value="F:arylsulfatase activity"/>
    <property type="evidence" value="ECO:0007669"/>
    <property type="project" value="UniProtKB-EC"/>
</dbReference>
<organism evidence="9 10">
    <name type="scientific">Thalassoglobus polymorphus</name>
    <dbReference type="NCBI Taxonomy" id="2527994"/>
    <lineage>
        <taxon>Bacteria</taxon>
        <taxon>Pseudomonadati</taxon>
        <taxon>Planctomycetota</taxon>
        <taxon>Planctomycetia</taxon>
        <taxon>Planctomycetales</taxon>
        <taxon>Planctomycetaceae</taxon>
        <taxon>Thalassoglobus</taxon>
    </lineage>
</organism>
<dbReference type="PANTHER" id="PTHR45953:SF1">
    <property type="entry name" value="IDURONATE 2-SULFATASE"/>
    <property type="match status" value="1"/>
</dbReference>
<keyword evidence="4 7" id="KW-0732">Signal</keyword>
<evidence type="ECO:0000256" key="1">
    <source>
        <dbReference type="ARBA" id="ARBA00001913"/>
    </source>
</evidence>
<dbReference type="InterPro" id="IPR017850">
    <property type="entry name" value="Alkaline_phosphatase_core_sf"/>
</dbReference>
<dbReference type="KEGG" id="tpol:Mal48_25400"/>
<evidence type="ECO:0000256" key="5">
    <source>
        <dbReference type="ARBA" id="ARBA00022801"/>
    </source>
</evidence>
<proteinExistence type="inferred from homology"/>
<feature type="domain" description="Sulfatase N-terminal" evidence="8">
    <location>
        <begin position="22"/>
        <end position="377"/>
    </location>
</feature>
<dbReference type="Pfam" id="PF00884">
    <property type="entry name" value="Sulfatase"/>
    <property type="match status" value="1"/>
</dbReference>
<dbReference type="GO" id="GO:0004423">
    <property type="term" value="F:iduronate-2-sulfatase activity"/>
    <property type="evidence" value="ECO:0007669"/>
    <property type="project" value="InterPro"/>
</dbReference>
<name>A0A517QNY5_9PLAN</name>
<keyword evidence="3" id="KW-0479">Metal-binding</keyword>
<sequence precursor="true">MKIIRLTLSILFLTTVAQAEKPNVLLILVDDLKPSFGAYGDDWVKTPNLDSLAASGMRFDMAYCNQAVCAPSRNNLLIGSRSTSTGIYSLGYHFRRAVPLAVTMPQHFMQHGYHSAGIGKVFHIGHGNINDEKSWSVPFHPDKVIDYVLPESTNGELTKEEALFSNQPARGLPRGAAWEKADVEDGAYADGRIAAEGIQRLQSYQKNEKPFFLALGFTKPHLPFCAPKKYWDLYDPAKLPLAKNTHPPEGAPKFAGKTLGELNQYKPIPDKPPLSEEMVRTLIHGYYASMSYMDSQVGRVLDELHRLGLDQNTIVVLWGDHGYHLGDHGSWTKHTNYEQANKIPILIRAPGVTKPNSSSNELVETVDIFPTLTELAGLPAPQGPQPIDGKSLVPVLIDPTATVDDHAYHCFPKGGRLGRAIRTSRYRLVEWRPQMNENAQPIYELYDYKNDPLETVNIADQNLEVLEDLKAILARHPKAKSAKR</sequence>
<dbReference type="EC" id="3.1.6.1" evidence="9"/>
<dbReference type="AlphaFoldDB" id="A0A517QNY5"/>
<comment type="cofactor">
    <cofactor evidence="1">
        <name>Ca(2+)</name>
        <dbReference type="ChEBI" id="CHEBI:29108"/>
    </cofactor>
</comment>
<evidence type="ECO:0000313" key="9">
    <source>
        <dbReference type="EMBL" id="QDT33287.1"/>
    </source>
</evidence>
<dbReference type="GO" id="GO:0046872">
    <property type="term" value="F:metal ion binding"/>
    <property type="evidence" value="ECO:0007669"/>
    <property type="project" value="UniProtKB-KW"/>
</dbReference>
<reference evidence="9 10" key="1">
    <citation type="submission" date="2019-02" db="EMBL/GenBank/DDBJ databases">
        <title>Deep-cultivation of Planctomycetes and their phenomic and genomic characterization uncovers novel biology.</title>
        <authorList>
            <person name="Wiegand S."/>
            <person name="Jogler M."/>
            <person name="Boedeker C."/>
            <person name="Pinto D."/>
            <person name="Vollmers J."/>
            <person name="Rivas-Marin E."/>
            <person name="Kohn T."/>
            <person name="Peeters S.H."/>
            <person name="Heuer A."/>
            <person name="Rast P."/>
            <person name="Oberbeckmann S."/>
            <person name="Bunk B."/>
            <person name="Jeske O."/>
            <person name="Meyerdierks A."/>
            <person name="Storesund J.E."/>
            <person name="Kallscheuer N."/>
            <person name="Luecker S."/>
            <person name="Lage O.M."/>
            <person name="Pohl T."/>
            <person name="Merkel B.J."/>
            <person name="Hornburger P."/>
            <person name="Mueller R.-W."/>
            <person name="Bruemmer F."/>
            <person name="Labrenz M."/>
            <person name="Spormann A.M."/>
            <person name="Op den Camp H."/>
            <person name="Overmann J."/>
            <person name="Amann R."/>
            <person name="Jetten M.S.M."/>
            <person name="Mascher T."/>
            <person name="Medema M.H."/>
            <person name="Devos D.P."/>
            <person name="Kaster A.-K."/>
            <person name="Ovreas L."/>
            <person name="Rohde M."/>
            <person name="Galperin M.Y."/>
            <person name="Jogler C."/>
        </authorList>
    </citation>
    <scope>NUCLEOTIDE SEQUENCE [LARGE SCALE GENOMIC DNA]</scope>
    <source>
        <strain evidence="9 10">Mal48</strain>
    </source>
</reference>
<evidence type="ECO:0000256" key="4">
    <source>
        <dbReference type="ARBA" id="ARBA00022729"/>
    </source>
</evidence>
<dbReference type="Gene3D" id="3.40.720.10">
    <property type="entry name" value="Alkaline Phosphatase, subunit A"/>
    <property type="match status" value="1"/>
</dbReference>
<dbReference type="EMBL" id="CP036267">
    <property type="protein sequence ID" value="QDT33287.1"/>
    <property type="molecule type" value="Genomic_DNA"/>
</dbReference>
<dbReference type="RefSeq" id="WP_145199375.1">
    <property type="nucleotide sequence ID" value="NZ_CP036267.1"/>
</dbReference>
<protein>
    <submittedName>
        <fullName evidence="9">Arylsulfatase</fullName>
        <ecNumber evidence="9">3.1.6.1</ecNumber>
    </submittedName>
</protein>